<protein>
    <submittedName>
        <fullName evidence="2">Uncharacterized protein</fullName>
    </submittedName>
</protein>
<keyword evidence="1" id="KW-0472">Membrane</keyword>
<gene>
    <name evidence="2" type="ORF">SORBI_3001G266700</name>
</gene>
<name>A0A1B6QL81_SORBI</name>
<evidence type="ECO:0000256" key="1">
    <source>
        <dbReference type="SAM" id="Phobius"/>
    </source>
</evidence>
<organism evidence="2 3">
    <name type="scientific">Sorghum bicolor</name>
    <name type="common">Sorghum</name>
    <name type="synonym">Sorghum vulgare</name>
    <dbReference type="NCBI Taxonomy" id="4558"/>
    <lineage>
        <taxon>Eukaryota</taxon>
        <taxon>Viridiplantae</taxon>
        <taxon>Streptophyta</taxon>
        <taxon>Embryophyta</taxon>
        <taxon>Tracheophyta</taxon>
        <taxon>Spermatophyta</taxon>
        <taxon>Magnoliopsida</taxon>
        <taxon>Liliopsida</taxon>
        <taxon>Poales</taxon>
        <taxon>Poaceae</taxon>
        <taxon>PACMAD clade</taxon>
        <taxon>Panicoideae</taxon>
        <taxon>Andropogonodae</taxon>
        <taxon>Andropogoneae</taxon>
        <taxon>Sorghinae</taxon>
        <taxon>Sorghum</taxon>
    </lineage>
</organism>
<accession>A0A1B6QL81</accession>
<dbReference type="Gramene" id="KXG38680">
    <property type="protein sequence ID" value="KXG38680"/>
    <property type="gene ID" value="SORBI_3001G266700"/>
</dbReference>
<dbReference type="AlphaFoldDB" id="A0A1B6QL81"/>
<reference evidence="2 3" key="1">
    <citation type="journal article" date="2009" name="Nature">
        <title>The Sorghum bicolor genome and the diversification of grasses.</title>
        <authorList>
            <person name="Paterson A.H."/>
            <person name="Bowers J.E."/>
            <person name="Bruggmann R."/>
            <person name="Dubchak I."/>
            <person name="Grimwood J."/>
            <person name="Gundlach H."/>
            <person name="Haberer G."/>
            <person name="Hellsten U."/>
            <person name="Mitros T."/>
            <person name="Poliakov A."/>
            <person name="Schmutz J."/>
            <person name="Spannagl M."/>
            <person name="Tang H."/>
            <person name="Wang X."/>
            <person name="Wicker T."/>
            <person name="Bharti A.K."/>
            <person name="Chapman J."/>
            <person name="Feltus F.A."/>
            <person name="Gowik U."/>
            <person name="Grigoriev I.V."/>
            <person name="Lyons E."/>
            <person name="Maher C.A."/>
            <person name="Martis M."/>
            <person name="Narechania A."/>
            <person name="Otillar R.P."/>
            <person name="Penning B.W."/>
            <person name="Salamov A.A."/>
            <person name="Wang Y."/>
            <person name="Zhang L."/>
            <person name="Carpita N.C."/>
            <person name="Freeling M."/>
            <person name="Gingle A.R."/>
            <person name="Hash C.T."/>
            <person name="Keller B."/>
            <person name="Klein P."/>
            <person name="Kresovich S."/>
            <person name="McCann M.C."/>
            <person name="Ming R."/>
            <person name="Peterson D.G."/>
            <person name="Mehboob-ur-Rahman"/>
            <person name="Ware D."/>
            <person name="Westhoff P."/>
            <person name="Mayer K.F."/>
            <person name="Messing J."/>
            <person name="Rokhsar D.S."/>
        </authorList>
    </citation>
    <scope>NUCLEOTIDE SEQUENCE [LARGE SCALE GENOMIC DNA]</scope>
    <source>
        <strain evidence="3">cv. BTx623</strain>
    </source>
</reference>
<sequence length="70" mass="8152">MLSQFIDFATSMFLLFFYMAFQYTGIVIGAASASRPSSCLCQVTSCRQEFHNRCVLEWRKLEVKWSTRVI</sequence>
<dbReference type="ExpressionAtlas" id="A0A1B6QL81">
    <property type="expression patterns" value="baseline"/>
</dbReference>
<keyword evidence="3" id="KW-1185">Reference proteome</keyword>
<keyword evidence="1" id="KW-1133">Transmembrane helix</keyword>
<dbReference type="Proteomes" id="UP000000768">
    <property type="component" value="Chromosome 1"/>
</dbReference>
<dbReference type="EMBL" id="CM000760">
    <property type="protein sequence ID" value="KXG38680.1"/>
    <property type="molecule type" value="Genomic_DNA"/>
</dbReference>
<evidence type="ECO:0000313" key="2">
    <source>
        <dbReference type="EMBL" id="KXG38680.1"/>
    </source>
</evidence>
<evidence type="ECO:0000313" key="3">
    <source>
        <dbReference type="Proteomes" id="UP000000768"/>
    </source>
</evidence>
<feature type="transmembrane region" description="Helical" evidence="1">
    <location>
        <begin position="12"/>
        <end position="33"/>
    </location>
</feature>
<reference evidence="3" key="2">
    <citation type="journal article" date="2018" name="Plant J.">
        <title>The Sorghum bicolor reference genome: improved assembly, gene annotations, a transcriptome atlas, and signatures of genome organization.</title>
        <authorList>
            <person name="McCormick R.F."/>
            <person name="Truong S.K."/>
            <person name="Sreedasyam A."/>
            <person name="Jenkins J."/>
            <person name="Shu S."/>
            <person name="Sims D."/>
            <person name="Kennedy M."/>
            <person name="Amirebrahimi M."/>
            <person name="Weers B.D."/>
            <person name="McKinley B."/>
            <person name="Mattison A."/>
            <person name="Morishige D.T."/>
            <person name="Grimwood J."/>
            <person name="Schmutz J."/>
            <person name="Mullet J.E."/>
        </authorList>
    </citation>
    <scope>NUCLEOTIDE SEQUENCE [LARGE SCALE GENOMIC DNA]</scope>
    <source>
        <strain evidence="3">cv. BTx623</strain>
    </source>
</reference>
<keyword evidence="1" id="KW-0812">Transmembrane</keyword>
<proteinExistence type="predicted"/>